<dbReference type="AlphaFoldDB" id="A0A0C9SX72"/>
<evidence type="ECO:0008006" key="3">
    <source>
        <dbReference type="Google" id="ProtNLM"/>
    </source>
</evidence>
<sequence length="231" mass="25889">MEDDPEFHLTSYGDVRTYVDTLESLREAAFDNPLTAGTTFTLVLKQVTLHPHGRPLPRFAAQLPETGAVYSVILDRVLQTGSGCDAWGQVWLACVTDPASPDQVLGNIVVKLVQPSLLYHPDPTSFYQMYWTSPKKVAYTEDWAYRKLRSIQGCEIPYYYGMQTVVTPSGECAWILAMEYVEGQTICQWLDSSHNKDSGGSLIPKDLTPEMFKKLKTLASCVSPSLIYTYD</sequence>
<proteinExistence type="predicted"/>
<dbReference type="EMBL" id="KN832572">
    <property type="protein sequence ID" value="KII84175.1"/>
    <property type="molecule type" value="Genomic_DNA"/>
</dbReference>
<evidence type="ECO:0000313" key="1">
    <source>
        <dbReference type="EMBL" id="KII84175.1"/>
    </source>
</evidence>
<dbReference type="HOGENOM" id="CLU_1200268_0_0_1"/>
<reference evidence="1 2" key="1">
    <citation type="submission" date="2014-06" db="EMBL/GenBank/DDBJ databases">
        <title>Evolutionary Origins and Diversification of the Mycorrhizal Mutualists.</title>
        <authorList>
            <consortium name="DOE Joint Genome Institute"/>
            <consortium name="Mycorrhizal Genomics Consortium"/>
            <person name="Kohler A."/>
            <person name="Kuo A."/>
            <person name="Nagy L.G."/>
            <person name="Floudas D."/>
            <person name="Copeland A."/>
            <person name="Barry K.W."/>
            <person name="Cichocki N."/>
            <person name="Veneault-Fourrey C."/>
            <person name="LaButti K."/>
            <person name="Lindquist E.A."/>
            <person name="Lipzen A."/>
            <person name="Lundell T."/>
            <person name="Morin E."/>
            <person name="Murat C."/>
            <person name="Riley R."/>
            <person name="Ohm R."/>
            <person name="Sun H."/>
            <person name="Tunlid A."/>
            <person name="Henrissat B."/>
            <person name="Grigoriev I.V."/>
            <person name="Hibbett D.S."/>
            <person name="Martin F."/>
        </authorList>
    </citation>
    <scope>NUCLEOTIDE SEQUENCE [LARGE SCALE GENOMIC DNA]</scope>
    <source>
        <strain evidence="1 2">FD-325 SS-3</strain>
    </source>
</reference>
<keyword evidence="2" id="KW-1185">Reference proteome</keyword>
<accession>A0A0C9SX72</accession>
<dbReference type="OrthoDB" id="3138711at2759"/>
<organism evidence="1 2">
    <name type="scientific">Plicaturopsis crispa FD-325 SS-3</name>
    <dbReference type="NCBI Taxonomy" id="944288"/>
    <lineage>
        <taxon>Eukaryota</taxon>
        <taxon>Fungi</taxon>
        <taxon>Dikarya</taxon>
        <taxon>Basidiomycota</taxon>
        <taxon>Agaricomycotina</taxon>
        <taxon>Agaricomycetes</taxon>
        <taxon>Agaricomycetidae</taxon>
        <taxon>Amylocorticiales</taxon>
        <taxon>Amylocorticiaceae</taxon>
        <taxon>Plicatura</taxon>
        <taxon>Plicaturopsis crispa</taxon>
    </lineage>
</organism>
<protein>
    <recommendedName>
        <fullName evidence="3">Protein kinase domain-containing protein</fullName>
    </recommendedName>
</protein>
<dbReference type="Proteomes" id="UP000053263">
    <property type="component" value="Unassembled WGS sequence"/>
</dbReference>
<name>A0A0C9SX72_PLICR</name>
<gene>
    <name evidence="1" type="ORF">PLICRDRAFT_373325</name>
</gene>
<evidence type="ECO:0000313" key="2">
    <source>
        <dbReference type="Proteomes" id="UP000053263"/>
    </source>
</evidence>